<keyword evidence="2" id="KW-0812">Transmembrane</keyword>
<accession>A0A7W8B3G4</accession>
<protein>
    <submittedName>
        <fullName evidence="3">Uncharacterized protein</fullName>
    </submittedName>
</protein>
<evidence type="ECO:0000313" key="4">
    <source>
        <dbReference type="Proteomes" id="UP000549009"/>
    </source>
</evidence>
<organism evidence="3 4">
    <name type="scientific">Streptomyces spectabilis</name>
    <dbReference type="NCBI Taxonomy" id="68270"/>
    <lineage>
        <taxon>Bacteria</taxon>
        <taxon>Bacillati</taxon>
        <taxon>Actinomycetota</taxon>
        <taxon>Actinomycetes</taxon>
        <taxon>Kitasatosporales</taxon>
        <taxon>Streptomycetaceae</taxon>
        <taxon>Streptomyces</taxon>
    </lineage>
</organism>
<dbReference type="AlphaFoldDB" id="A0A7W8B3G4"/>
<name>A0A7W8B3G4_STRST</name>
<dbReference type="Proteomes" id="UP000549009">
    <property type="component" value="Unassembled WGS sequence"/>
</dbReference>
<feature type="compositionally biased region" description="Pro residues" evidence="1">
    <location>
        <begin position="50"/>
        <end position="59"/>
    </location>
</feature>
<keyword evidence="2" id="KW-0472">Membrane</keyword>
<gene>
    <name evidence="3" type="ORF">FHS40_008789</name>
</gene>
<reference evidence="3 4" key="1">
    <citation type="submission" date="2020-08" db="EMBL/GenBank/DDBJ databases">
        <title>Genomic Encyclopedia of Type Strains, Phase III (KMG-III): the genomes of soil and plant-associated and newly described type strains.</title>
        <authorList>
            <person name="Whitman W."/>
        </authorList>
    </citation>
    <scope>NUCLEOTIDE SEQUENCE [LARGE SCALE GENOMIC DNA]</scope>
    <source>
        <strain evidence="3 4">CECT 3146</strain>
    </source>
</reference>
<sequence>MGGSHGHSLDTENIVAAFQTSLFIQLSVMLAAAVLVPSPSASPDCCPAAWPTPPSSSPG</sequence>
<evidence type="ECO:0000256" key="2">
    <source>
        <dbReference type="SAM" id="Phobius"/>
    </source>
</evidence>
<dbReference type="EMBL" id="JACHJD010000034">
    <property type="protein sequence ID" value="MBB5109659.1"/>
    <property type="molecule type" value="Genomic_DNA"/>
</dbReference>
<feature type="transmembrane region" description="Helical" evidence="2">
    <location>
        <begin position="14"/>
        <end position="36"/>
    </location>
</feature>
<feature type="region of interest" description="Disordered" evidence="1">
    <location>
        <begin position="38"/>
        <end position="59"/>
    </location>
</feature>
<feature type="compositionally biased region" description="Low complexity" evidence="1">
    <location>
        <begin position="38"/>
        <end position="49"/>
    </location>
</feature>
<evidence type="ECO:0000256" key="1">
    <source>
        <dbReference type="SAM" id="MobiDB-lite"/>
    </source>
</evidence>
<keyword evidence="4" id="KW-1185">Reference proteome</keyword>
<keyword evidence="2" id="KW-1133">Transmembrane helix</keyword>
<comment type="caution">
    <text evidence="3">The sequence shown here is derived from an EMBL/GenBank/DDBJ whole genome shotgun (WGS) entry which is preliminary data.</text>
</comment>
<proteinExistence type="predicted"/>
<evidence type="ECO:0000313" key="3">
    <source>
        <dbReference type="EMBL" id="MBB5109659.1"/>
    </source>
</evidence>